<keyword evidence="1" id="KW-0812">Transmembrane</keyword>
<gene>
    <name evidence="2" type="ORF">N0D28_03310</name>
</gene>
<keyword evidence="1" id="KW-1133">Transmembrane helix</keyword>
<evidence type="ECO:0000313" key="3">
    <source>
        <dbReference type="Proteomes" id="UP001060261"/>
    </source>
</evidence>
<keyword evidence="1" id="KW-0472">Membrane</keyword>
<evidence type="ECO:0000313" key="2">
    <source>
        <dbReference type="EMBL" id="UWX64704.1"/>
    </source>
</evidence>
<evidence type="ECO:0000256" key="1">
    <source>
        <dbReference type="SAM" id="Phobius"/>
    </source>
</evidence>
<organism evidence="2 3">
    <name type="scientific">Deinococcus rubellus</name>
    <dbReference type="NCBI Taxonomy" id="1889240"/>
    <lineage>
        <taxon>Bacteria</taxon>
        <taxon>Thermotogati</taxon>
        <taxon>Deinococcota</taxon>
        <taxon>Deinococci</taxon>
        <taxon>Deinococcales</taxon>
        <taxon>Deinococcaceae</taxon>
        <taxon>Deinococcus</taxon>
    </lineage>
</organism>
<dbReference type="Proteomes" id="UP001060261">
    <property type="component" value="Chromosome"/>
</dbReference>
<feature type="transmembrane region" description="Helical" evidence="1">
    <location>
        <begin position="30"/>
        <end position="49"/>
    </location>
</feature>
<dbReference type="EMBL" id="CP104213">
    <property type="protein sequence ID" value="UWX64704.1"/>
    <property type="molecule type" value="Genomic_DNA"/>
</dbReference>
<feature type="transmembrane region" description="Helical" evidence="1">
    <location>
        <begin position="6"/>
        <end position="23"/>
    </location>
</feature>
<feature type="transmembrane region" description="Helical" evidence="1">
    <location>
        <begin position="55"/>
        <end position="73"/>
    </location>
</feature>
<protein>
    <submittedName>
        <fullName evidence="2">Uncharacterized protein</fullName>
    </submittedName>
</protein>
<name>A0ABY5YKB4_9DEIO</name>
<proteinExistence type="predicted"/>
<keyword evidence="3" id="KW-1185">Reference proteome</keyword>
<dbReference type="RefSeq" id="WP_260560966.1">
    <property type="nucleotide sequence ID" value="NZ_BAABEC010000174.1"/>
</dbReference>
<reference evidence="2" key="1">
    <citation type="submission" date="2022-09" db="EMBL/GenBank/DDBJ databases">
        <title>genome sequence of Deinococcus rubellus.</title>
        <authorList>
            <person name="Srinivasan S."/>
        </authorList>
    </citation>
    <scope>NUCLEOTIDE SEQUENCE</scope>
    <source>
        <strain evidence="2">Ant6</strain>
    </source>
</reference>
<accession>A0ABY5YKB4</accession>
<sequence>MNLLRPVLGMLGLAVGFGLYAAANRYGDPVASLLIGLMFIVLGALAIWYAKGERWIQVLGAVLAVYGLLRMTVLH</sequence>